<name>A0ABQ8TSQ3_PERAM</name>
<evidence type="ECO:0000313" key="2">
    <source>
        <dbReference type="Proteomes" id="UP001148838"/>
    </source>
</evidence>
<dbReference type="Proteomes" id="UP001148838">
    <property type="component" value="Unassembled WGS sequence"/>
</dbReference>
<accession>A0ABQ8TSQ3</accession>
<dbReference type="EMBL" id="JAJSOF020000003">
    <property type="protein sequence ID" value="KAJ4449724.1"/>
    <property type="molecule type" value="Genomic_DNA"/>
</dbReference>
<comment type="caution">
    <text evidence="1">The sequence shown here is derived from an EMBL/GenBank/DDBJ whole genome shotgun (WGS) entry which is preliminary data.</text>
</comment>
<proteinExistence type="predicted"/>
<organism evidence="1 2">
    <name type="scientific">Periplaneta americana</name>
    <name type="common">American cockroach</name>
    <name type="synonym">Blatta americana</name>
    <dbReference type="NCBI Taxonomy" id="6978"/>
    <lineage>
        <taxon>Eukaryota</taxon>
        <taxon>Metazoa</taxon>
        <taxon>Ecdysozoa</taxon>
        <taxon>Arthropoda</taxon>
        <taxon>Hexapoda</taxon>
        <taxon>Insecta</taxon>
        <taxon>Pterygota</taxon>
        <taxon>Neoptera</taxon>
        <taxon>Polyneoptera</taxon>
        <taxon>Dictyoptera</taxon>
        <taxon>Blattodea</taxon>
        <taxon>Blattoidea</taxon>
        <taxon>Blattidae</taxon>
        <taxon>Blattinae</taxon>
        <taxon>Periplaneta</taxon>
    </lineage>
</organism>
<sequence>MKLRSAITRLAVRGSHHKLCFEKQRICKDLQELKITYKLIVDSILKYGEKLGHRQKNRIKAVDMDCPRRSLRLFRLKKFLWFGHIQRMLKIRWPKKIERKKKGHPRFTWRGGIVEGMRARELEEEKPCDSEPGLRKGPGSVRAHADSLTCQRRIHECHTGTCRTWTNIAYIGLTIAQEKPI</sequence>
<gene>
    <name evidence="1" type="ORF">ANN_01128</name>
</gene>
<reference evidence="1 2" key="1">
    <citation type="journal article" date="2022" name="Allergy">
        <title>Genome assembly and annotation of Periplaneta americana reveal a comprehensive cockroach allergen profile.</title>
        <authorList>
            <person name="Wang L."/>
            <person name="Xiong Q."/>
            <person name="Saelim N."/>
            <person name="Wang L."/>
            <person name="Nong W."/>
            <person name="Wan A.T."/>
            <person name="Shi M."/>
            <person name="Liu X."/>
            <person name="Cao Q."/>
            <person name="Hui J.H.L."/>
            <person name="Sookrung N."/>
            <person name="Leung T.F."/>
            <person name="Tungtrongchitr A."/>
            <person name="Tsui S.K.W."/>
        </authorList>
    </citation>
    <scope>NUCLEOTIDE SEQUENCE [LARGE SCALE GENOMIC DNA]</scope>
    <source>
        <strain evidence="1">PWHHKU_190912</strain>
    </source>
</reference>
<keyword evidence="2" id="KW-1185">Reference proteome</keyword>
<evidence type="ECO:0000313" key="1">
    <source>
        <dbReference type="EMBL" id="KAJ4449724.1"/>
    </source>
</evidence>
<protein>
    <submittedName>
        <fullName evidence="1">Uncharacterized protein</fullName>
    </submittedName>
</protein>